<feature type="domain" description="DH" evidence="2">
    <location>
        <begin position="629"/>
        <end position="817"/>
    </location>
</feature>
<dbReference type="Gene3D" id="2.30.29.30">
    <property type="entry name" value="Pleckstrin-homology domain (PH domain)/Phosphotyrosine-binding domain (PTB)"/>
    <property type="match status" value="1"/>
</dbReference>
<dbReference type="eggNOG" id="KOG0274">
    <property type="taxonomic scope" value="Eukaryota"/>
</dbReference>
<dbReference type="InterPro" id="IPR001810">
    <property type="entry name" value="F-box_dom"/>
</dbReference>
<dbReference type="EMBL" id="AKHW03006769">
    <property type="protein sequence ID" value="KYO19087.1"/>
    <property type="molecule type" value="Genomic_DNA"/>
</dbReference>
<dbReference type="SUPFAM" id="SSF81383">
    <property type="entry name" value="F-box domain"/>
    <property type="match status" value="1"/>
</dbReference>
<dbReference type="InterPro" id="IPR036047">
    <property type="entry name" value="F-box-like_dom_sf"/>
</dbReference>
<accession>A0A151M3J2</accession>
<dbReference type="Pfam" id="PF12937">
    <property type="entry name" value="F-box-like"/>
    <property type="match status" value="1"/>
</dbReference>
<dbReference type="PANTHER" id="PTHR46857">
    <property type="entry name" value="EPITHELIAL CELL-TRANSFORMING SEQUENCE 2 ONCOGENE-LIKE"/>
    <property type="match status" value="1"/>
</dbReference>
<evidence type="ECO:0000259" key="2">
    <source>
        <dbReference type="PROSITE" id="PS50010"/>
    </source>
</evidence>
<feature type="coiled-coil region" evidence="1">
    <location>
        <begin position="226"/>
        <end position="253"/>
    </location>
</feature>
<sequence length="968" mass="112045">MQAIPLLRGINVFNSLKCLVMMTTASVTPTPHTIKQRSLGLLAEGTEKSIRELSGQIQATGSLHTRFSAWTPIANKSFNKHLFQERVGLISHWFDLWTDKQRKQFLHTILLKCSKSQLRFTQNWFAERIPVTKVDFTSVLPRFISLYIFSFLSPRELCATAQVSWHWKFLTEQDCLWMPKCIKFGWFLPYTPTDNEHGAWKHHYITCAATLDYFTPREASKIYGTLNEPKSENEEQEERLREKQLRKMIQERLALHKKDLFMARPRWGSRTWSSRFFKSSLQPCPAQTIQDCTRLQAALLIIKERNAIPNHTLSTLLSEEMKSMSSFSLAAEKQLVLASLKSFPNRRNVAGTRSYPLLPYKHRQNIYQKYSNCIYPLHPCLLLISSQIPAYEMVLDSTKPEVVPVVYEHSGMTLESLFFYIEKALDGRKAKSIGIFSDGDSREISLLQGCRISIENILSSEIREFWEKLGGCVTSPEEGGHVDIFVPLAASETGMEVLSHLSHLTGVFFRTPTGIATRCYQHILSEWLGEQKVGPPTSIYFTEVKLQMWLRLTELMEDAMKPIRKQMRPYLRELQKNISDRLIGHFMFDAISTGRISTDQEVAQTTADGLTELSKRSYGKRHLKDSDDKRTRLARELLRSERNYVQMLEIVRDVYTTPLKAALASNRAILSHSNVQIIFSDILEVLQLNREILDDLTERLEEWCPAQCLGDIFIKFGLQLQTYTNFFNNYAVILKTIDKCRQTVPLFWAFLKRHDKTIATNMRSLQELLLCPSRRFEEYINFLYALRLHTPPDHADREDVTAAIMKMKQYKDYVDQLQLNISRDEQMLNAQRIIQGCPNLLEANRYLIKVQDVAQVSCRSEEIHLSLRLYEHVSDLSLFLFNDALVISSCNISYKPFERIPNTSYQFLASVALHRLLVEDIPDSKYIKNAFILQGPKQRWICSTEDEDSKFIWLSVLHSAINCSIEKN</sequence>
<evidence type="ECO:0000313" key="4">
    <source>
        <dbReference type="Proteomes" id="UP000050525"/>
    </source>
</evidence>
<dbReference type="CDD" id="cd00160">
    <property type="entry name" value="RhoGEF"/>
    <property type="match status" value="1"/>
</dbReference>
<keyword evidence="1" id="KW-0175">Coiled coil</keyword>
<dbReference type="Gene3D" id="1.20.900.10">
    <property type="entry name" value="Dbl homology (DH) domain"/>
    <property type="match status" value="1"/>
</dbReference>
<comment type="caution">
    <text evidence="3">The sequence shown here is derived from an EMBL/GenBank/DDBJ whole genome shotgun (WGS) entry which is preliminary data.</text>
</comment>
<reference evidence="3 4" key="1">
    <citation type="journal article" date="2012" name="Genome Biol.">
        <title>Sequencing three crocodilian genomes to illuminate the evolution of archosaurs and amniotes.</title>
        <authorList>
            <person name="St John J.A."/>
            <person name="Braun E.L."/>
            <person name="Isberg S.R."/>
            <person name="Miles L.G."/>
            <person name="Chong A.Y."/>
            <person name="Gongora J."/>
            <person name="Dalzell P."/>
            <person name="Moran C."/>
            <person name="Bed'hom B."/>
            <person name="Abzhanov A."/>
            <person name="Burgess S.C."/>
            <person name="Cooksey A.M."/>
            <person name="Castoe T.A."/>
            <person name="Crawford N.G."/>
            <person name="Densmore L.D."/>
            <person name="Drew J.C."/>
            <person name="Edwards S.V."/>
            <person name="Faircloth B.C."/>
            <person name="Fujita M.K."/>
            <person name="Greenwold M.J."/>
            <person name="Hoffmann F.G."/>
            <person name="Howard J.M."/>
            <person name="Iguchi T."/>
            <person name="Janes D.E."/>
            <person name="Khan S.Y."/>
            <person name="Kohno S."/>
            <person name="de Koning A.J."/>
            <person name="Lance S.L."/>
            <person name="McCarthy F.M."/>
            <person name="McCormack J.E."/>
            <person name="Merchant M.E."/>
            <person name="Peterson D.G."/>
            <person name="Pollock D.D."/>
            <person name="Pourmand N."/>
            <person name="Raney B.J."/>
            <person name="Roessler K.A."/>
            <person name="Sanford J.R."/>
            <person name="Sawyer R.H."/>
            <person name="Schmidt C.J."/>
            <person name="Triplett E.W."/>
            <person name="Tuberville T.D."/>
            <person name="Venegas-Anaya M."/>
            <person name="Howard J.T."/>
            <person name="Jarvis E.D."/>
            <person name="Guillette L.J.Jr."/>
            <person name="Glenn T.C."/>
            <person name="Green R.E."/>
            <person name="Ray D.A."/>
        </authorList>
    </citation>
    <scope>NUCLEOTIDE SEQUENCE [LARGE SCALE GENOMIC DNA]</scope>
    <source>
        <strain evidence="3">KSC_2009_1</strain>
    </source>
</reference>
<name>A0A151M3J2_ALLMI</name>
<protein>
    <submittedName>
        <fullName evidence="3">Epithelial cell-transforming sequence 2 oncogene-like isoform A</fullName>
    </submittedName>
</protein>
<dbReference type="InterPro" id="IPR052805">
    <property type="entry name" value="GEF_Ubiquitin-Prot_Reg"/>
</dbReference>
<dbReference type="AlphaFoldDB" id="A0A151M3J2"/>
<dbReference type="STRING" id="8496.A0A151M3J2"/>
<gene>
    <name evidence="3" type="primary">ECT2L</name>
    <name evidence="3" type="ORF">Y1Q_0019016</name>
</gene>
<dbReference type="SUPFAM" id="SSF48065">
    <property type="entry name" value="DBL homology domain (DH-domain)"/>
    <property type="match status" value="1"/>
</dbReference>
<dbReference type="Pfam" id="PF00621">
    <property type="entry name" value="RhoGEF"/>
    <property type="match status" value="1"/>
</dbReference>
<dbReference type="Proteomes" id="UP000050525">
    <property type="component" value="Unassembled WGS sequence"/>
</dbReference>
<dbReference type="InterPro" id="IPR011993">
    <property type="entry name" value="PH-like_dom_sf"/>
</dbReference>
<dbReference type="InterPro" id="IPR035899">
    <property type="entry name" value="DBL_dom_sf"/>
</dbReference>
<keyword evidence="4" id="KW-1185">Reference proteome</keyword>
<dbReference type="GO" id="GO:0005085">
    <property type="term" value="F:guanyl-nucleotide exchange factor activity"/>
    <property type="evidence" value="ECO:0007669"/>
    <property type="project" value="InterPro"/>
</dbReference>
<proteinExistence type="predicted"/>
<dbReference type="PANTHER" id="PTHR46857:SF1">
    <property type="entry name" value="EPITHELIAL CELL-TRANSFORMING SEQUENCE 2 ONCOGENE-LIKE"/>
    <property type="match status" value="1"/>
</dbReference>
<dbReference type="InterPro" id="IPR000219">
    <property type="entry name" value="DH_dom"/>
</dbReference>
<dbReference type="CDD" id="cd22173">
    <property type="entry name" value="F-box_ECT2L"/>
    <property type="match status" value="1"/>
</dbReference>
<dbReference type="PROSITE" id="PS50010">
    <property type="entry name" value="DH_2"/>
    <property type="match status" value="1"/>
</dbReference>
<organism evidence="3 4">
    <name type="scientific">Alligator mississippiensis</name>
    <name type="common">American alligator</name>
    <dbReference type="NCBI Taxonomy" id="8496"/>
    <lineage>
        <taxon>Eukaryota</taxon>
        <taxon>Metazoa</taxon>
        <taxon>Chordata</taxon>
        <taxon>Craniata</taxon>
        <taxon>Vertebrata</taxon>
        <taxon>Euteleostomi</taxon>
        <taxon>Archelosauria</taxon>
        <taxon>Archosauria</taxon>
        <taxon>Crocodylia</taxon>
        <taxon>Alligatoridae</taxon>
        <taxon>Alligatorinae</taxon>
        <taxon>Alligator</taxon>
    </lineage>
</organism>
<dbReference type="eggNOG" id="KOG3524">
    <property type="taxonomic scope" value="Eukaryota"/>
</dbReference>
<dbReference type="Pfam" id="PF14252">
    <property type="entry name" value="DUF4347"/>
    <property type="match status" value="1"/>
</dbReference>
<dbReference type="InterPro" id="IPR025592">
    <property type="entry name" value="DUF4347"/>
</dbReference>
<dbReference type="SMART" id="SM00325">
    <property type="entry name" value="RhoGEF"/>
    <property type="match status" value="1"/>
</dbReference>
<dbReference type="SUPFAM" id="SSF50729">
    <property type="entry name" value="PH domain-like"/>
    <property type="match status" value="1"/>
</dbReference>
<dbReference type="Gene3D" id="1.20.1280.50">
    <property type="match status" value="1"/>
</dbReference>
<evidence type="ECO:0000313" key="3">
    <source>
        <dbReference type="EMBL" id="KYO19087.1"/>
    </source>
</evidence>
<evidence type="ECO:0000256" key="1">
    <source>
        <dbReference type="SAM" id="Coils"/>
    </source>
</evidence>